<gene>
    <name evidence="2" type="ORF">WN50_18400</name>
</gene>
<dbReference type="AlphaFoldDB" id="A0A0F5YD66"/>
<evidence type="ECO:0000256" key="1">
    <source>
        <dbReference type="SAM" id="Phobius"/>
    </source>
</evidence>
<feature type="transmembrane region" description="Helical" evidence="1">
    <location>
        <begin position="187"/>
        <end position="208"/>
    </location>
</feature>
<feature type="transmembrane region" description="Helical" evidence="1">
    <location>
        <begin position="98"/>
        <end position="117"/>
    </location>
</feature>
<organism evidence="2 3">
    <name type="scientific">Limnoraphis robusta CS-951</name>
    <dbReference type="NCBI Taxonomy" id="1637645"/>
    <lineage>
        <taxon>Bacteria</taxon>
        <taxon>Bacillati</taxon>
        <taxon>Cyanobacteriota</taxon>
        <taxon>Cyanophyceae</taxon>
        <taxon>Oscillatoriophycideae</taxon>
        <taxon>Oscillatoriales</taxon>
        <taxon>Sirenicapillariaceae</taxon>
        <taxon>Limnoraphis</taxon>
    </lineage>
</organism>
<feature type="transmembrane region" description="Helical" evidence="1">
    <location>
        <begin position="228"/>
        <end position="246"/>
    </location>
</feature>
<feature type="transmembrane region" description="Helical" evidence="1">
    <location>
        <begin position="363"/>
        <end position="380"/>
    </location>
</feature>
<dbReference type="Proteomes" id="UP000033607">
    <property type="component" value="Unassembled WGS sequence"/>
</dbReference>
<dbReference type="EMBL" id="LATL02000346">
    <property type="protein sequence ID" value="KKD36683.1"/>
    <property type="molecule type" value="Genomic_DNA"/>
</dbReference>
<feature type="transmembrane region" description="Helical" evidence="1">
    <location>
        <begin position="392"/>
        <end position="412"/>
    </location>
</feature>
<protein>
    <submittedName>
        <fullName evidence="2">Uncharacterized protein</fullName>
    </submittedName>
</protein>
<dbReference type="RefSeq" id="WP_046280037.1">
    <property type="nucleotide sequence ID" value="NZ_LATL02000346.1"/>
</dbReference>
<dbReference type="PATRIC" id="fig|1637645.4.peg.6774"/>
<dbReference type="OrthoDB" id="449734at2"/>
<keyword evidence="1" id="KW-1133">Transmembrane helix</keyword>
<reference evidence="2 3" key="1">
    <citation type="submission" date="2015-06" db="EMBL/GenBank/DDBJ databases">
        <title>Draft genome assembly of filamentous brackish cyanobacterium Limnoraphis robusta strain CS-951.</title>
        <authorList>
            <person name="Willis A."/>
            <person name="Parks M."/>
            <person name="Burford M.A."/>
        </authorList>
    </citation>
    <scope>NUCLEOTIDE SEQUENCE [LARGE SCALE GENOMIC DNA]</scope>
    <source>
        <strain evidence="2 3">CS-951</strain>
    </source>
</reference>
<keyword evidence="1" id="KW-0472">Membrane</keyword>
<feature type="transmembrane region" description="Helical" evidence="1">
    <location>
        <begin position="16"/>
        <end position="36"/>
    </location>
</feature>
<feature type="transmembrane region" description="Helical" evidence="1">
    <location>
        <begin position="321"/>
        <end position="343"/>
    </location>
</feature>
<name>A0A0F5YD66_9CYAN</name>
<sequence length="613" mass="70092">MKLLETQLEKEKNPSIFYGFLWFLYLLPILATFGFIKILGVDVPIWADQWALVDLFEAIAEVNLPSVFGELWELNNNHRMIFPKLIFAATAFLSNWNIIYELYWSFALATLSFFILYKLAELTTQTTSIFLFHTINLITCLLMFSWVQYTNWLWGFQIALYLINFCVILASFILAYPPLNPQTKLKLAGILCIIASFSSAQGLVSWLALIPSILTVSATSPGQRIKRFIFWLMLFCVSSFAYSIQYSSVPITEYYETVNYDSIWHKLRVYIHFFLNVVAAPLTENSAVSVIFGLIIISCFIFLILRFWVQRPSILNPFRVVFFSESAPWLSIGLFSILCSILMTIGRADLGADYGLTTSRYTTHSILLLIAILHLFNLHLSLKEQNSTSPTLLNKILAFSFSLGLITSFIWMRSSQSLTTAKTQFYQPSNISHTCLYLINYLDLENSQFFENSPANCFVSMVPTTVGLSQQVERLKKINFRNFAEDIPFVEEPSQLHGFISSPWTTEKTLTIPIGGSVRIDGWAVLPNQPKQPQLVFLSTNDNQSFFANAYINLGSPDVVQFLNSETYKNSRWDLTFSSENLTSGDNIIKAWVYDPKDRQFVKLAGEIQIYIQ</sequence>
<feature type="transmembrane region" description="Helical" evidence="1">
    <location>
        <begin position="129"/>
        <end position="147"/>
    </location>
</feature>
<evidence type="ECO:0000313" key="2">
    <source>
        <dbReference type="EMBL" id="KKD36683.1"/>
    </source>
</evidence>
<feature type="transmembrane region" description="Helical" evidence="1">
    <location>
        <begin position="267"/>
        <end position="283"/>
    </location>
</feature>
<keyword evidence="1" id="KW-0812">Transmembrane</keyword>
<feature type="transmembrane region" description="Helical" evidence="1">
    <location>
        <begin position="153"/>
        <end position="175"/>
    </location>
</feature>
<accession>A0A0F5YD66</accession>
<evidence type="ECO:0000313" key="3">
    <source>
        <dbReference type="Proteomes" id="UP000033607"/>
    </source>
</evidence>
<comment type="caution">
    <text evidence="2">The sequence shown here is derived from an EMBL/GenBank/DDBJ whole genome shotgun (WGS) entry which is preliminary data.</text>
</comment>
<feature type="transmembrane region" description="Helical" evidence="1">
    <location>
        <begin position="289"/>
        <end position="309"/>
    </location>
</feature>
<proteinExistence type="predicted"/>